<gene>
    <name evidence="6" type="ORF">C7K25_14120</name>
</gene>
<dbReference type="InterPro" id="IPR039422">
    <property type="entry name" value="MarR/SlyA-like"/>
</dbReference>
<evidence type="ECO:0000313" key="7">
    <source>
        <dbReference type="Proteomes" id="UP001170379"/>
    </source>
</evidence>
<dbReference type="InterPro" id="IPR036390">
    <property type="entry name" value="WH_DNA-bd_sf"/>
</dbReference>
<keyword evidence="7" id="KW-1185">Reference proteome</keyword>
<feature type="compositionally biased region" description="Polar residues" evidence="4">
    <location>
        <begin position="33"/>
        <end position="43"/>
    </location>
</feature>
<dbReference type="Gene3D" id="1.10.10.10">
    <property type="entry name" value="Winged helix-like DNA-binding domain superfamily/Winged helix DNA-binding domain"/>
    <property type="match status" value="1"/>
</dbReference>
<keyword evidence="1" id="KW-0805">Transcription regulation</keyword>
<dbReference type="EMBL" id="PXVD01000028">
    <property type="protein sequence ID" value="MDJ1372484.1"/>
    <property type="molecule type" value="Genomic_DNA"/>
</dbReference>
<sequence>MSLFATMTAQWSHTCRCTESCRRRSRRRVTRNLRGTNAQNLAESESGAVPRLDRPPTHREFERAAQSTMAQGGQTDAASLLALTLSLSRATTRFERDLDLNAYRPVGLSLSAYRILFSLCAMGPLRPGDLSDLTGLAPGSVTSILTRLEADGHIDRRRNETNRRESIVTVTPSGRALTNRAMKASAARQERWLSAFTRGEVIELTRLLHRLIDHDPDSPTFGDN</sequence>
<proteinExistence type="predicted"/>
<reference evidence="6" key="2">
    <citation type="journal article" date="2022" name="Sci. Rep.">
        <title>In silico prediction of the enzymes involved in the degradation of the herbicide molinate by Gulosibacter molinativorax ON4T.</title>
        <authorList>
            <person name="Lopes A.R."/>
            <person name="Bunin E."/>
            <person name="Viana A.T."/>
            <person name="Froufe H."/>
            <person name="Munoz-Merida A."/>
            <person name="Pinho D."/>
            <person name="Figueiredo J."/>
            <person name="Barroso C."/>
            <person name="Vaz-Moreira I."/>
            <person name="Bellanger X."/>
            <person name="Egas C."/>
            <person name="Nunes O.C."/>
        </authorList>
    </citation>
    <scope>NUCLEOTIDE SEQUENCE</scope>
    <source>
        <strain evidence="6">ON4</strain>
    </source>
</reference>
<dbReference type="PANTHER" id="PTHR33164:SF104">
    <property type="entry name" value="TRANSCRIPTIONAL REGULATORY PROTEIN"/>
    <property type="match status" value="1"/>
</dbReference>
<name>A0ABT7CBG4_9MICO</name>
<keyword evidence="3" id="KW-0804">Transcription</keyword>
<keyword evidence="2" id="KW-0238">DNA-binding</keyword>
<feature type="region of interest" description="Disordered" evidence="4">
    <location>
        <begin position="32"/>
        <end position="55"/>
    </location>
</feature>
<organism evidence="6 7">
    <name type="scientific">Gulosibacter molinativorax</name>
    <dbReference type="NCBI Taxonomy" id="256821"/>
    <lineage>
        <taxon>Bacteria</taxon>
        <taxon>Bacillati</taxon>
        <taxon>Actinomycetota</taxon>
        <taxon>Actinomycetes</taxon>
        <taxon>Micrococcales</taxon>
        <taxon>Microbacteriaceae</taxon>
        <taxon>Gulosibacter</taxon>
    </lineage>
</organism>
<dbReference type="InterPro" id="IPR000835">
    <property type="entry name" value="HTH_MarR-typ"/>
</dbReference>
<dbReference type="PROSITE" id="PS50995">
    <property type="entry name" value="HTH_MARR_2"/>
    <property type="match status" value="1"/>
</dbReference>
<accession>A0ABT7CBG4</accession>
<comment type="caution">
    <text evidence="6">The sequence shown here is derived from an EMBL/GenBank/DDBJ whole genome shotgun (WGS) entry which is preliminary data.</text>
</comment>
<protein>
    <submittedName>
        <fullName evidence="6">MarR family transcriptional regulator</fullName>
    </submittedName>
</protein>
<dbReference type="SUPFAM" id="SSF46785">
    <property type="entry name" value="Winged helix' DNA-binding domain"/>
    <property type="match status" value="1"/>
</dbReference>
<evidence type="ECO:0000256" key="4">
    <source>
        <dbReference type="SAM" id="MobiDB-lite"/>
    </source>
</evidence>
<reference evidence="6" key="1">
    <citation type="submission" date="2018-03" db="EMBL/GenBank/DDBJ databases">
        <authorList>
            <person name="Nunes O.C."/>
            <person name="Lopes A.R."/>
            <person name="Froufe H."/>
            <person name="Munoz-Merida A."/>
            <person name="Barroso C."/>
            <person name="Egas C."/>
        </authorList>
    </citation>
    <scope>NUCLEOTIDE SEQUENCE</scope>
    <source>
        <strain evidence="6">ON4</strain>
    </source>
</reference>
<dbReference type="PANTHER" id="PTHR33164">
    <property type="entry name" value="TRANSCRIPTIONAL REGULATOR, MARR FAMILY"/>
    <property type="match status" value="1"/>
</dbReference>
<dbReference type="InterPro" id="IPR023187">
    <property type="entry name" value="Tscrpt_reg_MarR-type_CS"/>
</dbReference>
<evidence type="ECO:0000256" key="1">
    <source>
        <dbReference type="ARBA" id="ARBA00023015"/>
    </source>
</evidence>
<evidence type="ECO:0000313" key="6">
    <source>
        <dbReference type="EMBL" id="MDJ1372484.1"/>
    </source>
</evidence>
<evidence type="ECO:0000256" key="3">
    <source>
        <dbReference type="ARBA" id="ARBA00023163"/>
    </source>
</evidence>
<evidence type="ECO:0000259" key="5">
    <source>
        <dbReference type="PROSITE" id="PS50995"/>
    </source>
</evidence>
<evidence type="ECO:0000256" key="2">
    <source>
        <dbReference type="ARBA" id="ARBA00023125"/>
    </source>
</evidence>
<dbReference type="Proteomes" id="UP001170379">
    <property type="component" value="Unassembled WGS sequence"/>
</dbReference>
<dbReference type="Pfam" id="PF12802">
    <property type="entry name" value="MarR_2"/>
    <property type="match status" value="1"/>
</dbReference>
<dbReference type="SMART" id="SM00347">
    <property type="entry name" value="HTH_MARR"/>
    <property type="match status" value="1"/>
</dbReference>
<feature type="domain" description="HTH marR-type" evidence="5">
    <location>
        <begin position="80"/>
        <end position="213"/>
    </location>
</feature>
<dbReference type="PROSITE" id="PS01117">
    <property type="entry name" value="HTH_MARR_1"/>
    <property type="match status" value="1"/>
</dbReference>
<dbReference type="InterPro" id="IPR036388">
    <property type="entry name" value="WH-like_DNA-bd_sf"/>
</dbReference>